<comment type="caution">
    <text evidence="2">The sequence shown here is derived from an EMBL/GenBank/DDBJ whole genome shotgun (WGS) entry which is preliminary data.</text>
</comment>
<feature type="domain" description="Bacteroidetes PKD-like" evidence="1">
    <location>
        <begin position="34"/>
        <end position="95"/>
    </location>
</feature>
<evidence type="ECO:0000259" key="1">
    <source>
        <dbReference type="Pfam" id="PF16820"/>
    </source>
</evidence>
<reference evidence="2" key="1">
    <citation type="submission" date="2022-10" db="EMBL/GenBank/DDBJ databases">
        <authorList>
            <person name="Yu W.X."/>
        </authorList>
    </citation>
    <scope>NUCLEOTIDE SEQUENCE</scope>
    <source>
        <strain evidence="2">AAT</strain>
    </source>
</reference>
<organism evidence="2 3">
    <name type="scientific">Plebeiibacterium sediminum</name>
    <dbReference type="NCBI Taxonomy" id="2992112"/>
    <lineage>
        <taxon>Bacteria</taxon>
        <taxon>Pseudomonadati</taxon>
        <taxon>Bacteroidota</taxon>
        <taxon>Bacteroidia</taxon>
        <taxon>Marinilabiliales</taxon>
        <taxon>Marinilabiliaceae</taxon>
        <taxon>Plebeiibacterium</taxon>
    </lineage>
</organism>
<dbReference type="Pfam" id="PF16820">
    <property type="entry name" value="PKD_3"/>
    <property type="match status" value="1"/>
</dbReference>
<dbReference type="Pfam" id="PF14717">
    <property type="entry name" value="DUF4465"/>
    <property type="match status" value="1"/>
</dbReference>
<name>A0AAE3M4K5_9BACT</name>
<dbReference type="RefSeq" id="WP_301190488.1">
    <property type="nucleotide sequence ID" value="NZ_JAPDPJ010000021.1"/>
</dbReference>
<gene>
    <name evidence="2" type="ORF">OM075_10620</name>
</gene>
<dbReference type="EMBL" id="JAPDPJ010000021">
    <property type="protein sequence ID" value="MCW3786923.1"/>
    <property type="molecule type" value="Genomic_DNA"/>
</dbReference>
<evidence type="ECO:0000313" key="2">
    <source>
        <dbReference type="EMBL" id="MCW3786923.1"/>
    </source>
</evidence>
<keyword evidence="3" id="KW-1185">Reference proteome</keyword>
<accession>A0AAE3M4K5</accession>
<dbReference type="Gene3D" id="2.60.120.1350">
    <property type="entry name" value="Protein of unknown function DUF4465"/>
    <property type="match status" value="1"/>
</dbReference>
<dbReference type="AlphaFoldDB" id="A0AAE3M4K5"/>
<evidence type="ECO:0000313" key="3">
    <source>
        <dbReference type="Proteomes" id="UP001209229"/>
    </source>
</evidence>
<proteinExistence type="predicted"/>
<protein>
    <submittedName>
        <fullName evidence="2">DUF4465 domain-containing protein</fullName>
    </submittedName>
</protein>
<dbReference type="InterPro" id="IPR041696">
    <property type="entry name" value="PKD_3"/>
</dbReference>
<dbReference type="InterPro" id="IPR027828">
    <property type="entry name" value="DUF4465"/>
</dbReference>
<sequence>MQNNIFKTVFIGLSICSVLFSCANEEKDLPISEIYLDIPEGGYEIKVNDTIVISPKITYDYGSSYTWLLDDEIISTDKDYKLIPKELNTFNYTFIVENQRGTVSREIFAQSMYNSDFEDLTLEKDTFSVGTVGTTQFSSGLLSFEVNGDPKETSSFDGFVYSDITGSNTNVLYQLYGEYRSTDDYDSENYVVLGLNDPNKHGTITTLDSEDHLFKSMYVNNTYYNYTAIEQGIGSIEKFGGTEGTDPDWFKMIINGYDTAGTLKGTVEFYLADHTAITNKDDYTIREWTNVDLTELGYISRIEISFLSTDIFNGEMLTPAYVCIDNIKVID</sequence>
<dbReference type="PROSITE" id="PS51257">
    <property type="entry name" value="PROKAR_LIPOPROTEIN"/>
    <property type="match status" value="1"/>
</dbReference>
<dbReference type="Proteomes" id="UP001209229">
    <property type="component" value="Unassembled WGS sequence"/>
</dbReference>